<feature type="compositionally biased region" description="Basic residues" evidence="1">
    <location>
        <begin position="109"/>
        <end position="118"/>
    </location>
</feature>
<evidence type="ECO:0000313" key="4">
    <source>
        <dbReference type="EMBL" id="CAF3642122.1"/>
    </source>
</evidence>
<evidence type="ECO:0000313" key="3">
    <source>
        <dbReference type="EMBL" id="CAF0860883.1"/>
    </source>
</evidence>
<keyword evidence="6" id="KW-1185">Reference proteome</keyword>
<evidence type="ECO:0000313" key="5">
    <source>
        <dbReference type="EMBL" id="CAF3645802.1"/>
    </source>
</evidence>
<feature type="compositionally biased region" description="Polar residues" evidence="1">
    <location>
        <begin position="325"/>
        <end position="356"/>
    </location>
</feature>
<evidence type="ECO:0000313" key="2">
    <source>
        <dbReference type="EMBL" id="CAF0854359.1"/>
    </source>
</evidence>
<gene>
    <name evidence="2" type="ORF">GPM918_LOCUS6247</name>
    <name evidence="3" type="ORF">OVA965_LOCUS7628</name>
    <name evidence="4" type="ORF">SRO942_LOCUS6247</name>
    <name evidence="5" type="ORF">TMI583_LOCUS7627</name>
</gene>
<feature type="region of interest" description="Disordered" evidence="1">
    <location>
        <begin position="257"/>
        <end position="356"/>
    </location>
</feature>
<dbReference type="Proteomes" id="UP000681722">
    <property type="component" value="Unassembled WGS sequence"/>
</dbReference>
<organism evidence="2 6">
    <name type="scientific">Didymodactylos carnosus</name>
    <dbReference type="NCBI Taxonomy" id="1234261"/>
    <lineage>
        <taxon>Eukaryota</taxon>
        <taxon>Metazoa</taxon>
        <taxon>Spiralia</taxon>
        <taxon>Gnathifera</taxon>
        <taxon>Rotifera</taxon>
        <taxon>Eurotatoria</taxon>
        <taxon>Bdelloidea</taxon>
        <taxon>Philodinida</taxon>
        <taxon>Philodinidae</taxon>
        <taxon>Didymodactylos</taxon>
    </lineage>
</organism>
<dbReference type="AlphaFoldDB" id="A0A813W9M5"/>
<evidence type="ECO:0000256" key="1">
    <source>
        <dbReference type="SAM" id="MobiDB-lite"/>
    </source>
</evidence>
<proteinExistence type="predicted"/>
<feature type="compositionally biased region" description="Polar residues" evidence="1">
    <location>
        <begin position="476"/>
        <end position="496"/>
    </location>
</feature>
<feature type="region of interest" description="Disordered" evidence="1">
    <location>
        <begin position="1"/>
        <end position="37"/>
    </location>
</feature>
<sequence>MSRWRGARTSDHDSGIGSVANTTKLSRETFLQDRSTTDNLDESIEYYQTNKSTDDELFHSSSHTKELIPHQNLLSKTRSPGLKKKSRYQSLTDLTKEARKYYHSDNGRKYPKKIKSPAKRSNSVNIYLSNTDDEEGLHSVTSSRSSGSGAESSDSLYYHHEYSKHGKNGFTRQSRKYSTSSKALRHESDFDDNNLYRRKPSGHSDLNQSDIETRITGSFENLHDSNELYHKDHLSYLHWAPSRQSSKNRLHRQVLAKHLRRSHSDQNIPLNKIPPTSYYYRPQTAPSSDRYVNMGRQRQSSDRRQQQHTYSSFYDDNRSRKSVSFPPTSIYSSSRSPPNLQNNNRISTSIPSTTSQATFVTKNPTSVDIDQRCVHRSPLVNTAQMYQQPLRHQVLSQPIPYSIRQEKPIPSTSNGTLYLDSKTGIIYRYVTNENITPVNNQINPKLIPLVTSDINTQKPLSRCTLCGSSTYHNHSQQQTILSPTYQSQRNNRSTNGLDDGYESEERKNHHHGNRRRVAVHGVLYESHDNSYESSSDADLNDIDYEALDETYERARIVQNRSHNLSRYISRQIKLVLTS</sequence>
<feature type="compositionally biased region" description="Polar residues" evidence="1">
    <location>
        <begin position="170"/>
        <end position="182"/>
    </location>
</feature>
<dbReference type="EMBL" id="CAJNOK010002460">
    <property type="protein sequence ID" value="CAF0860883.1"/>
    <property type="molecule type" value="Genomic_DNA"/>
</dbReference>
<dbReference type="EMBL" id="CAJNOQ010000952">
    <property type="protein sequence ID" value="CAF0854359.1"/>
    <property type="molecule type" value="Genomic_DNA"/>
</dbReference>
<feature type="compositionally biased region" description="Polar residues" evidence="1">
    <location>
        <begin position="119"/>
        <end position="130"/>
    </location>
</feature>
<feature type="region of interest" description="Disordered" evidence="1">
    <location>
        <begin position="476"/>
        <end position="515"/>
    </location>
</feature>
<evidence type="ECO:0000313" key="6">
    <source>
        <dbReference type="Proteomes" id="UP000663829"/>
    </source>
</evidence>
<reference evidence="2" key="1">
    <citation type="submission" date="2021-02" db="EMBL/GenBank/DDBJ databases">
        <authorList>
            <person name="Nowell W R."/>
        </authorList>
    </citation>
    <scope>NUCLEOTIDE SEQUENCE</scope>
</reference>
<dbReference type="Proteomes" id="UP000682733">
    <property type="component" value="Unassembled WGS sequence"/>
</dbReference>
<dbReference type="EMBL" id="CAJOBC010000952">
    <property type="protein sequence ID" value="CAF3642122.1"/>
    <property type="molecule type" value="Genomic_DNA"/>
</dbReference>
<feature type="region of interest" description="Disordered" evidence="1">
    <location>
        <begin position="102"/>
        <end position="208"/>
    </location>
</feature>
<comment type="caution">
    <text evidence="2">The sequence shown here is derived from an EMBL/GenBank/DDBJ whole genome shotgun (WGS) entry which is preliminary data.</text>
</comment>
<dbReference type="EMBL" id="CAJOBA010002461">
    <property type="protein sequence ID" value="CAF3645802.1"/>
    <property type="molecule type" value="Genomic_DNA"/>
</dbReference>
<protein>
    <submittedName>
        <fullName evidence="2">Uncharacterized protein</fullName>
    </submittedName>
</protein>
<feature type="compositionally biased region" description="Low complexity" evidence="1">
    <location>
        <begin position="138"/>
        <end position="155"/>
    </location>
</feature>
<accession>A0A813W9M5</accession>
<dbReference type="Proteomes" id="UP000663829">
    <property type="component" value="Unassembled WGS sequence"/>
</dbReference>
<dbReference type="Proteomes" id="UP000677228">
    <property type="component" value="Unassembled WGS sequence"/>
</dbReference>
<name>A0A813W9M5_9BILA</name>